<name>E6Q529_9ZZZZ</name>
<dbReference type="CDD" id="cd02440">
    <property type="entry name" value="AdoMet_MTases"/>
    <property type="match status" value="1"/>
</dbReference>
<evidence type="ECO:0000259" key="2">
    <source>
        <dbReference type="Pfam" id="PF08241"/>
    </source>
</evidence>
<evidence type="ECO:0000313" key="3">
    <source>
        <dbReference type="EMBL" id="CBI02290.1"/>
    </source>
</evidence>
<protein>
    <recommendedName>
        <fullName evidence="2">Methyltransferase type 11 domain-containing protein</fullName>
    </recommendedName>
</protein>
<keyword evidence="1" id="KW-0808">Transferase</keyword>
<dbReference type="PANTHER" id="PTHR43861:SF3">
    <property type="entry name" value="PUTATIVE (AFU_ORTHOLOGUE AFUA_2G14390)-RELATED"/>
    <property type="match status" value="1"/>
</dbReference>
<organism evidence="3">
    <name type="scientific">mine drainage metagenome</name>
    <dbReference type="NCBI Taxonomy" id="410659"/>
    <lineage>
        <taxon>unclassified sequences</taxon>
        <taxon>metagenomes</taxon>
        <taxon>ecological metagenomes</taxon>
    </lineage>
</organism>
<proteinExistence type="predicted"/>
<evidence type="ECO:0000256" key="1">
    <source>
        <dbReference type="ARBA" id="ARBA00022679"/>
    </source>
</evidence>
<dbReference type="PANTHER" id="PTHR43861">
    <property type="entry name" value="TRANS-ACONITATE 2-METHYLTRANSFERASE-RELATED"/>
    <property type="match status" value="1"/>
</dbReference>
<feature type="domain" description="Methyltransferase type 11" evidence="2">
    <location>
        <begin position="44"/>
        <end position="136"/>
    </location>
</feature>
<sequence>MTLFHPSRFLKNWFTNLYGSAAALNEKNIRRALSQGARQRDTLVDLGCGDGVALARVTEGLEYKHIFGIERDGEAAEAARRFLSDVIVASVDATIPLPDSFADAIVSNQVIEHLNDTDTFMEEVFRILRPGGELVLSSENLASWHNIFALFLGFQAFSCTNYSRVRCPIGNPLSIHIETPFPGDGMTHRRVFTTRALRELVEAHGFEILGVFGAGYHPFPAALGNFDTAHAYFMMIHARKPRLATEQS</sequence>
<dbReference type="Gene3D" id="3.40.50.150">
    <property type="entry name" value="Vaccinia Virus protein VP39"/>
    <property type="match status" value="1"/>
</dbReference>
<dbReference type="EMBL" id="CABO01000034">
    <property type="protein sequence ID" value="CBI02290.1"/>
    <property type="molecule type" value="Genomic_DNA"/>
</dbReference>
<dbReference type="Pfam" id="PF08241">
    <property type="entry name" value="Methyltransf_11"/>
    <property type="match status" value="1"/>
</dbReference>
<dbReference type="AlphaFoldDB" id="E6Q529"/>
<accession>E6Q529</accession>
<dbReference type="GO" id="GO:0008757">
    <property type="term" value="F:S-adenosylmethionine-dependent methyltransferase activity"/>
    <property type="evidence" value="ECO:0007669"/>
    <property type="project" value="InterPro"/>
</dbReference>
<dbReference type="InterPro" id="IPR029063">
    <property type="entry name" value="SAM-dependent_MTases_sf"/>
</dbReference>
<gene>
    <name evidence="3" type="ORF">CARN4_0997</name>
</gene>
<dbReference type="SUPFAM" id="SSF53335">
    <property type="entry name" value="S-adenosyl-L-methionine-dependent methyltransferases"/>
    <property type="match status" value="1"/>
</dbReference>
<reference evidence="3" key="1">
    <citation type="submission" date="2009-10" db="EMBL/GenBank/DDBJ databases">
        <title>Diversity of trophic interactions inside an arsenic-rich microbial ecosystem.</title>
        <authorList>
            <person name="Bertin P.N."/>
            <person name="Heinrich-Salmeron A."/>
            <person name="Pelletier E."/>
            <person name="Goulhen-Chollet F."/>
            <person name="Arsene-Ploetze F."/>
            <person name="Gallien S."/>
            <person name="Calteau A."/>
            <person name="Vallenet D."/>
            <person name="Casiot C."/>
            <person name="Chane-Woon-Ming B."/>
            <person name="Giloteaux L."/>
            <person name="Barakat M."/>
            <person name="Bonnefoy V."/>
            <person name="Bruneel O."/>
            <person name="Chandler M."/>
            <person name="Cleiss J."/>
            <person name="Duran R."/>
            <person name="Elbaz-Poulichet F."/>
            <person name="Fonknechten N."/>
            <person name="Lauga B."/>
            <person name="Mornico D."/>
            <person name="Ortet P."/>
            <person name="Schaeffer C."/>
            <person name="Siguier P."/>
            <person name="Alexander Thil Smith A."/>
            <person name="Van Dorsselaer A."/>
            <person name="Weissenbach J."/>
            <person name="Medigue C."/>
            <person name="Le Paslier D."/>
        </authorList>
    </citation>
    <scope>NUCLEOTIDE SEQUENCE</scope>
</reference>
<comment type="caution">
    <text evidence="3">The sequence shown here is derived from an EMBL/GenBank/DDBJ whole genome shotgun (WGS) entry which is preliminary data.</text>
</comment>
<dbReference type="InterPro" id="IPR013216">
    <property type="entry name" value="Methyltransf_11"/>
</dbReference>